<gene>
    <name evidence="1" type="ORF">MLD38_036142</name>
</gene>
<keyword evidence="2" id="KW-1185">Reference proteome</keyword>
<comment type="caution">
    <text evidence="1">The sequence shown here is derived from an EMBL/GenBank/DDBJ whole genome shotgun (WGS) entry which is preliminary data.</text>
</comment>
<reference evidence="2" key="1">
    <citation type="journal article" date="2023" name="Front. Plant Sci.">
        <title>Chromosomal-level genome assembly of Melastoma candidum provides insights into trichome evolution.</title>
        <authorList>
            <person name="Zhong Y."/>
            <person name="Wu W."/>
            <person name="Sun C."/>
            <person name="Zou P."/>
            <person name="Liu Y."/>
            <person name="Dai S."/>
            <person name="Zhou R."/>
        </authorList>
    </citation>
    <scope>NUCLEOTIDE SEQUENCE [LARGE SCALE GENOMIC DNA]</scope>
</reference>
<dbReference type="EMBL" id="CM042890">
    <property type="protein sequence ID" value="KAI4311232.1"/>
    <property type="molecule type" value="Genomic_DNA"/>
</dbReference>
<dbReference type="Proteomes" id="UP001057402">
    <property type="component" value="Chromosome 11"/>
</dbReference>
<evidence type="ECO:0000313" key="2">
    <source>
        <dbReference type="Proteomes" id="UP001057402"/>
    </source>
</evidence>
<sequence length="225" mass="24495">MAAPRSQKLTNANPTCTSPSSSSSSAGTCQHSLVDVLFLILLLLSSSFLISSVLSYLSRSLSLLFPSLIPSPSSLSFSLSLSFSPFFLLSFLAFFVLAVFSSLLLSLPRSRRRCHRPSCKALKRALEFDLQLQSEDQLRSGKAPVEAVERLPWKGGTENNPNYECLRAELRKMAPVNGRAVLLFREKCGCPIAKLVGWGPKRAAGSKKNKKSLAGVAHNRKGDHG</sequence>
<accession>A0ACB9LJZ4</accession>
<evidence type="ECO:0000313" key="1">
    <source>
        <dbReference type="EMBL" id="KAI4311232.1"/>
    </source>
</evidence>
<proteinExistence type="predicted"/>
<name>A0ACB9LJZ4_9MYRT</name>
<organism evidence="1 2">
    <name type="scientific">Melastoma candidum</name>
    <dbReference type="NCBI Taxonomy" id="119954"/>
    <lineage>
        <taxon>Eukaryota</taxon>
        <taxon>Viridiplantae</taxon>
        <taxon>Streptophyta</taxon>
        <taxon>Embryophyta</taxon>
        <taxon>Tracheophyta</taxon>
        <taxon>Spermatophyta</taxon>
        <taxon>Magnoliopsida</taxon>
        <taxon>eudicotyledons</taxon>
        <taxon>Gunneridae</taxon>
        <taxon>Pentapetalae</taxon>
        <taxon>rosids</taxon>
        <taxon>malvids</taxon>
        <taxon>Myrtales</taxon>
        <taxon>Melastomataceae</taxon>
        <taxon>Melastomatoideae</taxon>
        <taxon>Melastomateae</taxon>
        <taxon>Melastoma</taxon>
    </lineage>
</organism>
<protein>
    <submittedName>
        <fullName evidence="1">Uncharacterized protein</fullName>
    </submittedName>
</protein>